<dbReference type="RefSeq" id="WP_170234066.1">
    <property type="nucleotide sequence ID" value="NZ_BJYT01000002.1"/>
</dbReference>
<proteinExistence type="predicted"/>
<evidence type="ECO:0000256" key="1">
    <source>
        <dbReference type="SAM" id="SignalP"/>
    </source>
</evidence>
<keyword evidence="1" id="KW-0732">Signal</keyword>
<feature type="domain" description="Outer membrane protein beta-barrel" evidence="2">
    <location>
        <begin position="17"/>
        <end position="140"/>
    </location>
</feature>
<reference evidence="3 4" key="1">
    <citation type="submission" date="2019-07" db="EMBL/GenBank/DDBJ databases">
        <title>Whole genome shotgun sequence of Segetibacter aerophilus NBRC 106135.</title>
        <authorList>
            <person name="Hosoyama A."/>
            <person name="Uohara A."/>
            <person name="Ohji S."/>
            <person name="Ichikawa N."/>
        </authorList>
    </citation>
    <scope>NUCLEOTIDE SEQUENCE [LARGE SCALE GENOMIC DNA]</scope>
    <source>
        <strain evidence="3 4">NBRC 106135</strain>
    </source>
</reference>
<dbReference type="Proteomes" id="UP000321513">
    <property type="component" value="Unassembled WGS sequence"/>
</dbReference>
<evidence type="ECO:0000313" key="4">
    <source>
        <dbReference type="Proteomes" id="UP000321513"/>
    </source>
</evidence>
<dbReference type="AlphaFoldDB" id="A0A512B8B2"/>
<feature type="chain" id="PRO_5022066392" description="Outer membrane protein beta-barrel domain-containing protein" evidence="1">
    <location>
        <begin position="19"/>
        <end position="361"/>
    </location>
</feature>
<accession>A0A512B8B2</accession>
<organism evidence="3 4">
    <name type="scientific">Segetibacter aerophilus</name>
    <dbReference type="NCBI Taxonomy" id="670293"/>
    <lineage>
        <taxon>Bacteria</taxon>
        <taxon>Pseudomonadati</taxon>
        <taxon>Bacteroidota</taxon>
        <taxon>Chitinophagia</taxon>
        <taxon>Chitinophagales</taxon>
        <taxon>Chitinophagaceae</taxon>
        <taxon>Segetibacter</taxon>
    </lineage>
</organism>
<keyword evidence="4" id="KW-1185">Reference proteome</keyword>
<gene>
    <name evidence="3" type="ORF">SAE01_06960</name>
</gene>
<name>A0A512B8B2_9BACT</name>
<dbReference type="Pfam" id="PF13568">
    <property type="entry name" value="OMP_b-brl_2"/>
    <property type="match status" value="1"/>
</dbReference>
<comment type="caution">
    <text evidence="3">The sequence shown here is derived from an EMBL/GenBank/DDBJ whole genome shotgun (WGS) entry which is preliminary data.</text>
</comment>
<feature type="signal peptide" evidence="1">
    <location>
        <begin position="1"/>
        <end position="18"/>
    </location>
</feature>
<evidence type="ECO:0000313" key="3">
    <source>
        <dbReference type="EMBL" id="GEO08200.1"/>
    </source>
</evidence>
<sequence>MIKFALISIALLTQPLFAQTIGVKAGLAFATYSAVSNREANPAVPRTINNTSYRTGLTIGGSADFRLAQKLFLRTGVEMVIKGGLEEGTYTFNGTSSPYRQTNNFVGFDIPIQLLYKTKGSGAPRFILGAGLVPSLLIESGLNRGDLGLGVLAGYELSTGVNVNLAYNEGLVDVATHSFDYKSLKNRHLALTIGYSFKQKDIAERSVFKTIRQQTTSASRPASAFYAELAGPGFLSFNYDRRLTKSFKGPGIRAGFGIIFNFNDVGFTVPVALNYLLGDKAHFLELAAGSSFYHIKETNQDAPFNFLKTSFLAPFAWLGYRYQPVERKFVFRAGFTKFIGVRMPKFLDLPHPSLSFGYSIK</sequence>
<dbReference type="EMBL" id="BJYT01000002">
    <property type="protein sequence ID" value="GEO08200.1"/>
    <property type="molecule type" value="Genomic_DNA"/>
</dbReference>
<evidence type="ECO:0000259" key="2">
    <source>
        <dbReference type="Pfam" id="PF13568"/>
    </source>
</evidence>
<dbReference type="InterPro" id="IPR025665">
    <property type="entry name" value="Beta-barrel_OMP_2"/>
</dbReference>
<protein>
    <recommendedName>
        <fullName evidence="2">Outer membrane protein beta-barrel domain-containing protein</fullName>
    </recommendedName>
</protein>